<dbReference type="OrthoDB" id="3265563at2759"/>
<organism evidence="3 4">
    <name type="scientific">Jaapia argillacea MUCL 33604</name>
    <dbReference type="NCBI Taxonomy" id="933084"/>
    <lineage>
        <taxon>Eukaryota</taxon>
        <taxon>Fungi</taxon>
        <taxon>Dikarya</taxon>
        <taxon>Basidiomycota</taxon>
        <taxon>Agaricomycotina</taxon>
        <taxon>Agaricomycetes</taxon>
        <taxon>Agaricomycetidae</taxon>
        <taxon>Jaapiales</taxon>
        <taxon>Jaapiaceae</taxon>
        <taxon>Jaapia</taxon>
    </lineage>
</organism>
<sequence length="312" mass="34813">MCNDLFSKTELMSIWVQAIVYCFYVLLFFVCTYVCVVVCRSKVLLATTTITSLFCTARVVIGFVAVFFTSDTAHYCDGPNVSLQDFGRQSNQNVFNSVQQLLFTSNELLLDCFLIYRAFVLLQGHRWVTFFPSVMALATAALGFLNSWALYELYVLADQSQATSQRLTPRFSRLLNLELYTTSAFSALAFATNVVLTSIIVGRIWWMTRELLPLLESEGAKKYRKTMAIVIQSGSIFPLTLLAYLITLYLSPIWAGMVLDISSQVAGIGPALLIIRVGLQRETEPEPEPKQTALSVSNVMDSEKPPAVVHSA</sequence>
<feature type="transmembrane region" description="Helical" evidence="2">
    <location>
        <begin position="253"/>
        <end position="275"/>
    </location>
</feature>
<feature type="transmembrane region" description="Helical" evidence="2">
    <location>
        <begin position="43"/>
        <end position="68"/>
    </location>
</feature>
<protein>
    <submittedName>
        <fullName evidence="3">Uncharacterized protein</fullName>
    </submittedName>
</protein>
<evidence type="ECO:0000256" key="1">
    <source>
        <dbReference type="SAM" id="MobiDB-lite"/>
    </source>
</evidence>
<feature type="transmembrane region" description="Helical" evidence="2">
    <location>
        <begin position="227"/>
        <end position="247"/>
    </location>
</feature>
<keyword evidence="2" id="KW-1133">Transmembrane helix</keyword>
<evidence type="ECO:0000256" key="2">
    <source>
        <dbReference type="SAM" id="Phobius"/>
    </source>
</evidence>
<keyword evidence="4" id="KW-1185">Reference proteome</keyword>
<feature type="transmembrane region" description="Helical" evidence="2">
    <location>
        <begin position="127"/>
        <end position="151"/>
    </location>
</feature>
<feature type="transmembrane region" description="Helical" evidence="2">
    <location>
        <begin position="14"/>
        <end position="36"/>
    </location>
</feature>
<dbReference type="HOGENOM" id="CLU_044614_2_1_1"/>
<name>A0A067PWV6_9AGAM</name>
<proteinExistence type="predicted"/>
<dbReference type="InParanoid" id="A0A067PWV6"/>
<feature type="region of interest" description="Disordered" evidence="1">
    <location>
        <begin position="284"/>
        <end position="312"/>
    </location>
</feature>
<feature type="transmembrane region" description="Helical" evidence="2">
    <location>
        <begin position="184"/>
        <end position="206"/>
    </location>
</feature>
<keyword evidence="2" id="KW-0812">Transmembrane</keyword>
<evidence type="ECO:0000313" key="3">
    <source>
        <dbReference type="EMBL" id="KDQ58340.1"/>
    </source>
</evidence>
<evidence type="ECO:0000313" key="4">
    <source>
        <dbReference type="Proteomes" id="UP000027265"/>
    </source>
</evidence>
<feature type="transmembrane region" description="Helical" evidence="2">
    <location>
        <begin position="101"/>
        <end position="120"/>
    </location>
</feature>
<dbReference type="AlphaFoldDB" id="A0A067PWV6"/>
<reference evidence="4" key="1">
    <citation type="journal article" date="2014" name="Proc. Natl. Acad. Sci. U.S.A.">
        <title>Extensive sampling of basidiomycete genomes demonstrates inadequacy of the white-rot/brown-rot paradigm for wood decay fungi.</title>
        <authorList>
            <person name="Riley R."/>
            <person name="Salamov A.A."/>
            <person name="Brown D.W."/>
            <person name="Nagy L.G."/>
            <person name="Floudas D."/>
            <person name="Held B.W."/>
            <person name="Levasseur A."/>
            <person name="Lombard V."/>
            <person name="Morin E."/>
            <person name="Otillar R."/>
            <person name="Lindquist E.A."/>
            <person name="Sun H."/>
            <person name="LaButti K.M."/>
            <person name="Schmutz J."/>
            <person name="Jabbour D."/>
            <person name="Luo H."/>
            <person name="Baker S.E."/>
            <person name="Pisabarro A.G."/>
            <person name="Walton J.D."/>
            <person name="Blanchette R.A."/>
            <person name="Henrissat B."/>
            <person name="Martin F."/>
            <person name="Cullen D."/>
            <person name="Hibbett D.S."/>
            <person name="Grigoriev I.V."/>
        </authorList>
    </citation>
    <scope>NUCLEOTIDE SEQUENCE [LARGE SCALE GENOMIC DNA]</scope>
    <source>
        <strain evidence="4">MUCL 33604</strain>
    </source>
</reference>
<keyword evidence="2" id="KW-0472">Membrane</keyword>
<dbReference type="EMBL" id="KL197717">
    <property type="protein sequence ID" value="KDQ58340.1"/>
    <property type="molecule type" value="Genomic_DNA"/>
</dbReference>
<gene>
    <name evidence="3" type="ORF">JAAARDRAFT_206286</name>
</gene>
<dbReference type="Proteomes" id="UP000027265">
    <property type="component" value="Unassembled WGS sequence"/>
</dbReference>
<accession>A0A067PWV6</accession>